<keyword evidence="1" id="KW-0175">Coiled coil</keyword>
<keyword evidence="2" id="KW-0472">Membrane</keyword>
<evidence type="ECO:0000313" key="4">
    <source>
        <dbReference type="Proteomes" id="UP000183988"/>
    </source>
</evidence>
<dbReference type="AlphaFoldDB" id="A0A1M5IIA9"/>
<reference evidence="3 4" key="1">
    <citation type="submission" date="2016-11" db="EMBL/GenBank/DDBJ databases">
        <authorList>
            <person name="Jaros S."/>
            <person name="Januszkiewicz K."/>
            <person name="Wedrychowicz H."/>
        </authorList>
    </citation>
    <scope>NUCLEOTIDE SEQUENCE [LARGE SCALE GENOMIC DNA]</scope>
    <source>
        <strain evidence="3 4">IBRC-M 10683</strain>
    </source>
</reference>
<name>A0A1M5IIA9_9BACI</name>
<accession>A0A1M5IIA9</accession>
<proteinExistence type="predicted"/>
<dbReference type="EMBL" id="FQVW01000024">
    <property type="protein sequence ID" value="SHG28088.1"/>
    <property type="molecule type" value="Genomic_DNA"/>
</dbReference>
<dbReference type="STRING" id="930117.SAMN05216225_102431"/>
<feature type="transmembrane region" description="Helical" evidence="2">
    <location>
        <begin position="78"/>
        <end position="98"/>
    </location>
</feature>
<gene>
    <name evidence="3" type="ORF">SAMN05216225_102431</name>
</gene>
<sequence>MSDLNAKQEGIAIKVEELEEKHNDQEKQIETKTDKNDVHVLIDERLKEEQVVTKADLEKLEERMEANLHASQMKLLKWIIGTGISFISGAIAIIELFIR</sequence>
<keyword evidence="2" id="KW-0812">Transmembrane</keyword>
<evidence type="ECO:0000256" key="1">
    <source>
        <dbReference type="SAM" id="Coils"/>
    </source>
</evidence>
<dbReference type="RefSeq" id="WP_072890741.1">
    <property type="nucleotide sequence ID" value="NZ_FQVW01000024.1"/>
</dbReference>
<dbReference type="Proteomes" id="UP000183988">
    <property type="component" value="Unassembled WGS sequence"/>
</dbReference>
<keyword evidence="4" id="KW-1185">Reference proteome</keyword>
<keyword evidence="2" id="KW-1133">Transmembrane helix</keyword>
<evidence type="ECO:0000313" key="3">
    <source>
        <dbReference type="EMBL" id="SHG28088.1"/>
    </source>
</evidence>
<evidence type="ECO:0000256" key="2">
    <source>
        <dbReference type="SAM" id="Phobius"/>
    </source>
</evidence>
<feature type="coiled-coil region" evidence="1">
    <location>
        <begin position="1"/>
        <end position="74"/>
    </location>
</feature>
<organism evidence="3 4">
    <name type="scientific">Ornithinibacillus halophilus</name>
    <dbReference type="NCBI Taxonomy" id="930117"/>
    <lineage>
        <taxon>Bacteria</taxon>
        <taxon>Bacillati</taxon>
        <taxon>Bacillota</taxon>
        <taxon>Bacilli</taxon>
        <taxon>Bacillales</taxon>
        <taxon>Bacillaceae</taxon>
        <taxon>Ornithinibacillus</taxon>
    </lineage>
</organism>
<protein>
    <submittedName>
        <fullName evidence="3">Uncharacterized protein</fullName>
    </submittedName>
</protein>